<proteinExistence type="predicted"/>
<keyword evidence="1" id="KW-0378">Hydrolase</keyword>
<accession>A0ABV3P5Z9</accession>
<comment type="caution">
    <text evidence="1">The sequence shown here is derived from an EMBL/GenBank/DDBJ whole genome shotgun (WGS) entry which is preliminary data.</text>
</comment>
<dbReference type="SFLD" id="SFLDG01129">
    <property type="entry name" value="C1.5:_HAD__Beta-PGM__Phosphata"/>
    <property type="match status" value="1"/>
</dbReference>
<dbReference type="RefSeq" id="WP_367637956.1">
    <property type="nucleotide sequence ID" value="NZ_JBFNQN010000006.1"/>
</dbReference>
<dbReference type="InterPro" id="IPR023198">
    <property type="entry name" value="PGP-like_dom2"/>
</dbReference>
<gene>
    <name evidence="1" type="ORF">AB1207_09835</name>
</gene>
<dbReference type="PANTHER" id="PTHR43481:SF4">
    <property type="entry name" value="GLYCEROL-1-PHOSPHATE PHOSPHOHYDROLASE 1-RELATED"/>
    <property type="match status" value="1"/>
</dbReference>
<sequence>MGQDGDVDVTARGFLFDCDGVLVDSDASVHAAWSRWAVEHGFEPDGVYAQVHGRRAADTVALLVPDAARQAESLHRINVLELEAAGEVPPVPGAPELVAAVPPGAWAAVTSGTRPLARARLQAAGLPLPDVMVTADDVSAGKPAPEGYLAAAAALGVPPADCVVLEDAVAGVLAARAAGVGAVIGVGERALATDADVVVTDLRALTVVDGGLRVAGSRLR</sequence>
<dbReference type="Gene3D" id="3.40.50.1000">
    <property type="entry name" value="HAD superfamily/HAD-like"/>
    <property type="match status" value="1"/>
</dbReference>
<dbReference type="PANTHER" id="PTHR43481">
    <property type="entry name" value="FRUCTOSE-1-PHOSPHATE PHOSPHATASE"/>
    <property type="match status" value="1"/>
</dbReference>
<dbReference type="SFLD" id="SFLDS00003">
    <property type="entry name" value="Haloacid_Dehalogenase"/>
    <property type="match status" value="1"/>
</dbReference>
<reference evidence="1 2" key="1">
    <citation type="submission" date="2024-07" db="EMBL/GenBank/DDBJ databases">
        <authorList>
            <person name="Thanompreechachai J."/>
            <person name="Duangmal K."/>
        </authorList>
    </citation>
    <scope>NUCLEOTIDE SEQUENCE [LARGE SCALE GENOMIC DNA]</scope>
    <source>
        <strain evidence="1 2">KCTC 19886</strain>
    </source>
</reference>
<dbReference type="NCBIfam" id="TIGR01509">
    <property type="entry name" value="HAD-SF-IA-v3"/>
    <property type="match status" value="1"/>
</dbReference>
<evidence type="ECO:0000313" key="2">
    <source>
        <dbReference type="Proteomes" id="UP001555826"/>
    </source>
</evidence>
<keyword evidence="2" id="KW-1185">Reference proteome</keyword>
<dbReference type="Pfam" id="PF00702">
    <property type="entry name" value="Hydrolase"/>
    <property type="match status" value="1"/>
</dbReference>
<name>A0ABV3P5Z9_9ACTN</name>
<evidence type="ECO:0000313" key="1">
    <source>
        <dbReference type="EMBL" id="MEW9265048.1"/>
    </source>
</evidence>
<dbReference type="InterPro" id="IPR006439">
    <property type="entry name" value="HAD-SF_hydro_IA"/>
</dbReference>
<organism evidence="1 2">
    <name type="scientific">Kineococcus endophyticus</name>
    <dbReference type="NCBI Taxonomy" id="1181883"/>
    <lineage>
        <taxon>Bacteria</taxon>
        <taxon>Bacillati</taxon>
        <taxon>Actinomycetota</taxon>
        <taxon>Actinomycetes</taxon>
        <taxon>Kineosporiales</taxon>
        <taxon>Kineosporiaceae</taxon>
        <taxon>Kineococcus</taxon>
    </lineage>
</organism>
<protein>
    <submittedName>
        <fullName evidence="1">HAD-IA family hydrolase</fullName>
    </submittedName>
</protein>
<dbReference type="EMBL" id="JBFNQN010000006">
    <property type="protein sequence ID" value="MEW9265048.1"/>
    <property type="molecule type" value="Genomic_DNA"/>
</dbReference>
<dbReference type="GO" id="GO:0016787">
    <property type="term" value="F:hydrolase activity"/>
    <property type="evidence" value="ECO:0007669"/>
    <property type="project" value="UniProtKB-KW"/>
</dbReference>
<dbReference type="InterPro" id="IPR023214">
    <property type="entry name" value="HAD_sf"/>
</dbReference>
<dbReference type="InterPro" id="IPR051806">
    <property type="entry name" value="HAD-like_SPP"/>
</dbReference>
<dbReference type="SUPFAM" id="SSF56784">
    <property type="entry name" value="HAD-like"/>
    <property type="match status" value="1"/>
</dbReference>
<dbReference type="Gene3D" id="1.10.150.240">
    <property type="entry name" value="Putative phosphatase, domain 2"/>
    <property type="match status" value="1"/>
</dbReference>
<dbReference type="Proteomes" id="UP001555826">
    <property type="component" value="Unassembled WGS sequence"/>
</dbReference>
<dbReference type="InterPro" id="IPR036412">
    <property type="entry name" value="HAD-like_sf"/>
</dbReference>